<reference evidence="2" key="2">
    <citation type="submission" date="2010-11" db="EMBL/GenBank/DDBJ databases">
        <authorList>
            <consortium name="The Broad Institute Genome Sequencing Platform"/>
            <person name="Earl A."/>
            <person name="Ward D."/>
            <person name="Feldgarden M."/>
            <person name="Gevers D."/>
            <person name="Butler R."/>
            <person name="Young S.K."/>
            <person name="Zeng Q."/>
            <person name="Gargeya S."/>
            <person name="Fitzgerald M."/>
            <person name="Haas B."/>
            <person name="Abouelleil A."/>
            <person name="Alvarado L."/>
            <person name="Arachchi H.M."/>
            <person name="Berlin A."/>
            <person name="Brown A."/>
            <person name="Chapman S.B."/>
            <person name="Chen Z."/>
            <person name="Dunbar C."/>
            <person name="Freedman E."/>
            <person name="Gearin G."/>
            <person name="Gellesch M."/>
            <person name="Goldberg J."/>
            <person name="Griggs A."/>
            <person name="Gujja S."/>
            <person name="Heilman E."/>
            <person name="Heiman D."/>
            <person name="Howarth C."/>
            <person name="Larson L."/>
            <person name="Lui A."/>
            <person name="MacDonald P.J.P."/>
            <person name="Mehta T."/>
            <person name="Montmayeur A."/>
            <person name="Murphy C."/>
            <person name="Neiman D."/>
            <person name="Pearson M."/>
            <person name="Priest M."/>
            <person name="Roberts A."/>
            <person name="Saif S."/>
            <person name="Shea T."/>
            <person name="Shenoy N."/>
            <person name="Sisk P."/>
            <person name="Stolte C."/>
            <person name="Sykes S."/>
            <person name="White J."/>
            <person name="Yandava C."/>
            <person name="Wortman J."/>
            <person name="Nusbaum C."/>
            <person name="Birren B."/>
        </authorList>
    </citation>
    <scope>NUCLEOTIDE SEQUENCE</scope>
    <source>
        <strain evidence="2">P1A1 Lamole</strain>
    </source>
</reference>
<evidence type="ECO:0000313" key="2">
    <source>
        <dbReference type="EMBL" id="KDE02199.1"/>
    </source>
</evidence>
<keyword evidence="4" id="KW-1185">Reference proteome</keyword>
<feature type="region of interest" description="Disordered" evidence="1">
    <location>
        <begin position="199"/>
        <end position="233"/>
    </location>
</feature>
<proteinExistence type="predicted"/>
<protein>
    <submittedName>
        <fullName evidence="2 3">Uncharacterized protein</fullName>
    </submittedName>
</protein>
<dbReference type="OrthoDB" id="2126195at2759"/>
<dbReference type="HOGENOM" id="CLU_1190651_0_0_1"/>
<dbReference type="InParanoid" id="U5HJQ2"/>
<reference evidence="4" key="1">
    <citation type="submission" date="2010-11" db="EMBL/GenBank/DDBJ databases">
        <title>The genome sequence of Microbotryum violaceum strain p1A1 Lamole.</title>
        <authorList>
            <person name="Cuomo C."/>
            <person name="Perlin M."/>
            <person name="Young S.K."/>
            <person name="Zeng Q."/>
            <person name="Gargeya S."/>
            <person name="Alvarado L."/>
            <person name="Berlin A."/>
            <person name="Chapman S.B."/>
            <person name="Chen Z."/>
            <person name="Freedman E."/>
            <person name="Gellesch M."/>
            <person name="Goldberg J."/>
            <person name="Griggs A."/>
            <person name="Gujja S."/>
            <person name="Heilman E."/>
            <person name="Heiman D."/>
            <person name="Howarth C."/>
            <person name="Mehta T."/>
            <person name="Neiman D."/>
            <person name="Pearson M."/>
            <person name="Roberts A."/>
            <person name="Saif S."/>
            <person name="Shea T."/>
            <person name="Shenoy N."/>
            <person name="Sisk P."/>
            <person name="Stolte C."/>
            <person name="Sykes S."/>
            <person name="White J."/>
            <person name="Yandava C."/>
            <person name="Haas B."/>
            <person name="Nusbaum C."/>
            <person name="Birren B."/>
        </authorList>
    </citation>
    <scope>NUCLEOTIDE SEQUENCE [LARGE SCALE GENOMIC DNA]</scope>
    <source>
        <strain evidence="4">p1A1 Lamole</strain>
    </source>
</reference>
<dbReference type="EMBL" id="AEIJ01001158">
    <property type="status" value="NOT_ANNOTATED_CDS"/>
    <property type="molecule type" value="Genomic_DNA"/>
</dbReference>
<dbReference type="STRING" id="683840.U5HJQ2"/>
<organism evidence="2">
    <name type="scientific">Microbotryum lychnidis-dioicae (strain p1A1 Lamole / MvSl-1064)</name>
    <name type="common">Anther smut fungus</name>
    <dbReference type="NCBI Taxonomy" id="683840"/>
    <lineage>
        <taxon>Eukaryota</taxon>
        <taxon>Fungi</taxon>
        <taxon>Dikarya</taxon>
        <taxon>Basidiomycota</taxon>
        <taxon>Pucciniomycotina</taxon>
        <taxon>Microbotryomycetes</taxon>
        <taxon>Microbotryales</taxon>
        <taxon>Microbotryaceae</taxon>
        <taxon>Microbotryum</taxon>
    </lineage>
</organism>
<evidence type="ECO:0000313" key="3">
    <source>
        <dbReference type="EnsemblFungi" id="MVLG_07231T0"/>
    </source>
</evidence>
<reference evidence="2 4" key="3">
    <citation type="journal article" date="2015" name="BMC Genomics">
        <title>Sex and parasites: genomic and transcriptomic analysis of Microbotryum lychnidis-dioicae, the biotrophic and plant-castrating anther smut fungus.</title>
        <authorList>
            <person name="Perlin M.H."/>
            <person name="Amselem J."/>
            <person name="Fontanillas E."/>
            <person name="Toh S.S."/>
            <person name="Chen Z."/>
            <person name="Goldberg J."/>
            <person name="Duplessis S."/>
            <person name="Henrissat B."/>
            <person name="Young S."/>
            <person name="Zeng Q."/>
            <person name="Aguileta G."/>
            <person name="Petit E."/>
            <person name="Badouin H."/>
            <person name="Andrews J."/>
            <person name="Razeeq D."/>
            <person name="Gabaldon T."/>
            <person name="Quesneville H."/>
            <person name="Giraud T."/>
            <person name="Hood M.E."/>
            <person name="Schultz D.J."/>
            <person name="Cuomo C.A."/>
        </authorList>
    </citation>
    <scope>NUCLEOTIDE SEQUENCE [LARGE SCALE GENOMIC DNA]</scope>
    <source>
        <strain evidence="2">P1A1 Lamole</strain>
        <strain evidence="4">p1A1 Lamole</strain>
    </source>
</reference>
<dbReference type="EnsemblFungi" id="MVLG_07231T0">
    <property type="protein sequence ID" value="MVLG_07231T0"/>
    <property type="gene ID" value="MVLG_07231"/>
</dbReference>
<accession>U5HJQ2</accession>
<gene>
    <name evidence="2" type="ORF">MVLG_07231</name>
</gene>
<name>U5HJQ2_USTV1</name>
<reference evidence="3" key="4">
    <citation type="submission" date="2015-06" db="UniProtKB">
        <authorList>
            <consortium name="EnsemblFungi"/>
        </authorList>
    </citation>
    <scope>IDENTIFICATION</scope>
</reference>
<evidence type="ECO:0000256" key="1">
    <source>
        <dbReference type="SAM" id="MobiDB-lite"/>
    </source>
</evidence>
<evidence type="ECO:0000313" key="4">
    <source>
        <dbReference type="Proteomes" id="UP000017200"/>
    </source>
</evidence>
<dbReference type="Proteomes" id="UP000017200">
    <property type="component" value="Unassembled WGS sequence"/>
</dbReference>
<dbReference type="EMBL" id="GL541927">
    <property type="protein sequence ID" value="KDE02199.1"/>
    <property type="molecule type" value="Genomic_DNA"/>
</dbReference>
<sequence>MRRSIELPDEALGNILDLVESTESSPHPGKNDQVFYVQSWRLKIEELARVVGALGLAISPAWSKLVDQEDSPRNNPHLRLLKDNKKRTTSMLGAFLMALRVEVPDAYNNAAKAFKVRNARLAESATRDERDLGERVLVSFFGREQLLHVQWGGHYGQYDPESQVFEFNETHHSGYFALFETHVGGCGGAGACPLRPASPRLLPPSPRQSSSFPVPPHWPILSTRHRSTSSCQT</sequence>
<dbReference type="AlphaFoldDB" id="U5HJQ2"/>